<evidence type="ECO:0000313" key="2">
    <source>
        <dbReference type="EMBL" id="GAA3352726.1"/>
    </source>
</evidence>
<name>A0ABP6RNZ0_9PSEU</name>
<accession>A0ABP6RNZ0</accession>
<dbReference type="Proteomes" id="UP001500483">
    <property type="component" value="Unassembled WGS sequence"/>
</dbReference>
<sequence length="121" mass="12726">MPIRCEAFCLLGPENPDQASGPECSCSEFLFFIKGGPCGPPACCMRAPPSRGRRACGWRRSRRPPTSGAQKEGRRPGTTQGRVMSEAEIALDVAGLDAGSADVAGVDVVHRAVEAGPNEVE</sequence>
<proteinExistence type="predicted"/>
<gene>
    <name evidence="2" type="ORF">GCM10020366_03470</name>
</gene>
<feature type="compositionally biased region" description="Basic residues" evidence="1">
    <location>
        <begin position="51"/>
        <end position="63"/>
    </location>
</feature>
<evidence type="ECO:0000256" key="1">
    <source>
        <dbReference type="SAM" id="MobiDB-lite"/>
    </source>
</evidence>
<feature type="region of interest" description="Disordered" evidence="1">
    <location>
        <begin position="51"/>
        <end position="83"/>
    </location>
</feature>
<protein>
    <submittedName>
        <fullName evidence="2">Uncharacterized protein</fullName>
    </submittedName>
</protein>
<dbReference type="EMBL" id="BAAAYK010000006">
    <property type="protein sequence ID" value="GAA3352726.1"/>
    <property type="molecule type" value="Genomic_DNA"/>
</dbReference>
<keyword evidence="3" id="KW-1185">Reference proteome</keyword>
<comment type="caution">
    <text evidence="2">The sequence shown here is derived from an EMBL/GenBank/DDBJ whole genome shotgun (WGS) entry which is preliminary data.</text>
</comment>
<organism evidence="2 3">
    <name type="scientific">Saccharopolyspora gregorii</name>
    <dbReference type="NCBI Taxonomy" id="33914"/>
    <lineage>
        <taxon>Bacteria</taxon>
        <taxon>Bacillati</taxon>
        <taxon>Actinomycetota</taxon>
        <taxon>Actinomycetes</taxon>
        <taxon>Pseudonocardiales</taxon>
        <taxon>Pseudonocardiaceae</taxon>
        <taxon>Saccharopolyspora</taxon>
    </lineage>
</organism>
<reference evidence="3" key="1">
    <citation type="journal article" date="2019" name="Int. J. Syst. Evol. Microbiol.">
        <title>The Global Catalogue of Microorganisms (GCM) 10K type strain sequencing project: providing services to taxonomists for standard genome sequencing and annotation.</title>
        <authorList>
            <consortium name="The Broad Institute Genomics Platform"/>
            <consortium name="The Broad Institute Genome Sequencing Center for Infectious Disease"/>
            <person name="Wu L."/>
            <person name="Ma J."/>
        </authorList>
    </citation>
    <scope>NUCLEOTIDE SEQUENCE [LARGE SCALE GENOMIC DNA]</scope>
    <source>
        <strain evidence="3">JCM 9687</strain>
    </source>
</reference>
<evidence type="ECO:0000313" key="3">
    <source>
        <dbReference type="Proteomes" id="UP001500483"/>
    </source>
</evidence>